<dbReference type="EMBL" id="JASNWA010000006">
    <property type="protein sequence ID" value="KAK3175365.1"/>
    <property type="molecule type" value="Genomic_DNA"/>
</dbReference>
<evidence type="ECO:0000313" key="1">
    <source>
        <dbReference type="EMBL" id="KAK3175365.1"/>
    </source>
</evidence>
<reference evidence="1" key="1">
    <citation type="submission" date="2022-11" db="EMBL/GenBank/DDBJ databases">
        <title>Chromosomal genome sequence assembly and mating type (MAT) locus characterization of the leprose asexual lichenized fungus Lepraria neglecta (Nyl.) Erichsen.</title>
        <authorList>
            <person name="Allen J.L."/>
            <person name="Pfeffer B."/>
        </authorList>
    </citation>
    <scope>NUCLEOTIDE SEQUENCE</scope>
    <source>
        <strain evidence="1">Allen 5258</strain>
    </source>
</reference>
<evidence type="ECO:0000313" key="2">
    <source>
        <dbReference type="Proteomes" id="UP001276659"/>
    </source>
</evidence>
<organism evidence="1 2">
    <name type="scientific">Lepraria neglecta</name>
    <dbReference type="NCBI Taxonomy" id="209136"/>
    <lineage>
        <taxon>Eukaryota</taxon>
        <taxon>Fungi</taxon>
        <taxon>Dikarya</taxon>
        <taxon>Ascomycota</taxon>
        <taxon>Pezizomycotina</taxon>
        <taxon>Lecanoromycetes</taxon>
        <taxon>OSLEUM clade</taxon>
        <taxon>Lecanoromycetidae</taxon>
        <taxon>Lecanorales</taxon>
        <taxon>Lecanorineae</taxon>
        <taxon>Stereocaulaceae</taxon>
        <taxon>Lepraria</taxon>
    </lineage>
</organism>
<proteinExistence type="predicted"/>
<sequence>MEVGFAEANVLLALTGDNENFSAQIDFDSMRAQSLPLSRTDMDEGVEAIRVPLVTAVYFIADLQRKEEIVFPELVPNSFERSLYPDVRGLPPDSFTADGFADGVLQLVSQDRIDSVEAAKSAI</sequence>
<gene>
    <name evidence="1" type="ORF">OEA41_002612</name>
</gene>
<keyword evidence="2" id="KW-1185">Reference proteome</keyword>
<protein>
    <submittedName>
        <fullName evidence="1">Uncharacterized protein</fullName>
    </submittedName>
</protein>
<accession>A0AAE0DMU0</accession>
<comment type="caution">
    <text evidence="1">The sequence shown here is derived from an EMBL/GenBank/DDBJ whole genome shotgun (WGS) entry which is preliminary data.</text>
</comment>
<name>A0AAE0DMU0_9LECA</name>
<dbReference type="AlphaFoldDB" id="A0AAE0DMU0"/>
<dbReference type="Proteomes" id="UP001276659">
    <property type="component" value="Unassembled WGS sequence"/>
</dbReference>